<dbReference type="AlphaFoldDB" id="A0A8J2J966"/>
<evidence type="ECO:0000313" key="1">
    <source>
        <dbReference type="EMBL" id="CAG7707551.1"/>
    </source>
</evidence>
<protein>
    <submittedName>
        <fullName evidence="1">Uncharacterized protein</fullName>
    </submittedName>
</protein>
<gene>
    <name evidence="1" type="ORF">AFUS01_LOCUS4727</name>
</gene>
<organism evidence="1 2">
    <name type="scientific">Allacma fusca</name>
    <dbReference type="NCBI Taxonomy" id="39272"/>
    <lineage>
        <taxon>Eukaryota</taxon>
        <taxon>Metazoa</taxon>
        <taxon>Ecdysozoa</taxon>
        <taxon>Arthropoda</taxon>
        <taxon>Hexapoda</taxon>
        <taxon>Collembola</taxon>
        <taxon>Symphypleona</taxon>
        <taxon>Sminthuridae</taxon>
        <taxon>Allacma</taxon>
    </lineage>
</organism>
<feature type="non-terminal residue" evidence="1">
    <location>
        <position position="1"/>
    </location>
</feature>
<comment type="caution">
    <text evidence="1">The sequence shown here is derived from an EMBL/GenBank/DDBJ whole genome shotgun (WGS) entry which is preliminary data.</text>
</comment>
<evidence type="ECO:0000313" key="2">
    <source>
        <dbReference type="Proteomes" id="UP000708208"/>
    </source>
</evidence>
<reference evidence="1" key="1">
    <citation type="submission" date="2021-06" db="EMBL/GenBank/DDBJ databases">
        <authorList>
            <person name="Hodson N. C."/>
            <person name="Mongue J. A."/>
            <person name="Jaron S. K."/>
        </authorList>
    </citation>
    <scope>NUCLEOTIDE SEQUENCE</scope>
</reference>
<accession>A0A8J2J966</accession>
<sequence length="31" mass="3441">LVGFENYAALSLGLLASYGRYWSVGTYIRSI</sequence>
<proteinExistence type="predicted"/>
<dbReference type="Proteomes" id="UP000708208">
    <property type="component" value="Unassembled WGS sequence"/>
</dbReference>
<dbReference type="EMBL" id="CAJVCH010029731">
    <property type="protein sequence ID" value="CAG7707551.1"/>
    <property type="molecule type" value="Genomic_DNA"/>
</dbReference>
<name>A0A8J2J966_9HEXA</name>
<keyword evidence="2" id="KW-1185">Reference proteome</keyword>